<evidence type="ECO:0008006" key="3">
    <source>
        <dbReference type="Google" id="ProtNLM"/>
    </source>
</evidence>
<accession>A0A547PW85</accession>
<dbReference type="OrthoDB" id="7862582at2"/>
<keyword evidence="2" id="KW-1185">Reference proteome</keyword>
<dbReference type="Proteomes" id="UP000318590">
    <property type="component" value="Unassembled WGS sequence"/>
</dbReference>
<protein>
    <recommendedName>
        <fullName evidence="3">ArsR family transcriptional regulator</fullName>
    </recommendedName>
</protein>
<organism evidence="1 2">
    <name type="scientific">Palleronia caenipelagi</name>
    <dbReference type="NCBI Taxonomy" id="2489174"/>
    <lineage>
        <taxon>Bacteria</taxon>
        <taxon>Pseudomonadati</taxon>
        <taxon>Pseudomonadota</taxon>
        <taxon>Alphaproteobacteria</taxon>
        <taxon>Rhodobacterales</taxon>
        <taxon>Roseobacteraceae</taxon>
        <taxon>Palleronia</taxon>
    </lineage>
</organism>
<gene>
    <name evidence="1" type="ORF">FEV53_12045</name>
</gene>
<dbReference type="RefSeq" id="WP_142835053.1">
    <property type="nucleotide sequence ID" value="NZ_VFSV01000020.1"/>
</dbReference>
<evidence type="ECO:0000313" key="1">
    <source>
        <dbReference type="EMBL" id="TRD18381.1"/>
    </source>
</evidence>
<comment type="caution">
    <text evidence="1">The sequence shown here is derived from an EMBL/GenBank/DDBJ whole genome shotgun (WGS) entry which is preliminary data.</text>
</comment>
<name>A0A547PW85_9RHOB</name>
<dbReference type="AlphaFoldDB" id="A0A547PW85"/>
<sequence>MSDYLDRKVKPLRRAIILQFLDTTRDNQSNADILTSVINGTPDGITVYYTDVVEDLRWLEARGYVKITGEEVVVVEATISGLRVAHGDQFDTGIARRIPGV</sequence>
<proteinExistence type="predicted"/>
<reference evidence="1 2" key="1">
    <citation type="submission" date="2019-06" db="EMBL/GenBank/DDBJ databases">
        <title>Paenimaribius caenipelagi gen. nov., sp. nov., isolated from a tidal flat.</title>
        <authorList>
            <person name="Yoon J.-H."/>
        </authorList>
    </citation>
    <scope>NUCLEOTIDE SEQUENCE [LARGE SCALE GENOMIC DNA]</scope>
    <source>
        <strain evidence="1 2">JBTF-M29</strain>
    </source>
</reference>
<dbReference type="EMBL" id="VFSV01000020">
    <property type="protein sequence ID" value="TRD18381.1"/>
    <property type="molecule type" value="Genomic_DNA"/>
</dbReference>
<evidence type="ECO:0000313" key="2">
    <source>
        <dbReference type="Proteomes" id="UP000318590"/>
    </source>
</evidence>